<dbReference type="AlphaFoldDB" id="A0A174RCZ0"/>
<feature type="transmembrane region" description="Helical" evidence="1">
    <location>
        <begin position="30"/>
        <end position="45"/>
    </location>
</feature>
<dbReference type="Pfam" id="PF01478">
    <property type="entry name" value="Peptidase_A24"/>
    <property type="match status" value="1"/>
</dbReference>
<keyword evidence="3" id="KW-0645">Protease</keyword>
<dbReference type="OrthoDB" id="5508079at2"/>
<dbReference type="Gene3D" id="1.20.120.1220">
    <property type="match status" value="1"/>
</dbReference>
<keyword evidence="1" id="KW-0472">Membrane</keyword>
<feature type="transmembrane region" description="Helical" evidence="1">
    <location>
        <begin position="83"/>
        <end position="103"/>
    </location>
</feature>
<reference evidence="3 4" key="1">
    <citation type="submission" date="2015-09" db="EMBL/GenBank/DDBJ databases">
        <authorList>
            <consortium name="Pathogen Informatics"/>
        </authorList>
    </citation>
    <scope>NUCLEOTIDE SEQUENCE [LARGE SCALE GENOMIC DNA]</scope>
    <source>
        <strain evidence="3 4">2789STDY5834921</strain>
    </source>
</reference>
<feature type="transmembrane region" description="Helical" evidence="1">
    <location>
        <begin position="51"/>
        <end position="71"/>
    </location>
</feature>
<feature type="transmembrane region" description="Helical" evidence="1">
    <location>
        <begin position="6"/>
        <end position="23"/>
    </location>
</feature>
<dbReference type="RefSeq" id="WP_055056533.1">
    <property type="nucleotide sequence ID" value="NZ_CZBA01000017.1"/>
</dbReference>
<feature type="transmembrane region" description="Helical" evidence="1">
    <location>
        <begin position="109"/>
        <end position="128"/>
    </location>
</feature>
<evidence type="ECO:0000313" key="3">
    <source>
        <dbReference type="EMBL" id="CUP81198.1"/>
    </source>
</evidence>
<evidence type="ECO:0000259" key="2">
    <source>
        <dbReference type="Pfam" id="PF01478"/>
    </source>
</evidence>
<dbReference type="GO" id="GO:0004190">
    <property type="term" value="F:aspartic-type endopeptidase activity"/>
    <property type="evidence" value="ECO:0007669"/>
    <property type="project" value="InterPro"/>
</dbReference>
<keyword evidence="1" id="KW-1133">Transmembrane helix</keyword>
<dbReference type="Proteomes" id="UP000095413">
    <property type="component" value="Unassembled WGS sequence"/>
</dbReference>
<name>A0A174RCZ0_9FIRM</name>
<proteinExistence type="predicted"/>
<gene>
    <name evidence="3" type="ORF">ERS852533_02635</name>
</gene>
<dbReference type="GO" id="GO:0006508">
    <property type="term" value="P:proteolysis"/>
    <property type="evidence" value="ECO:0007669"/>
    <property type="project" value="UniProtKB-KW"/>
</dbReference>
<organism evidence="3 4">
    <name type="scientific">Blautia obeum</name>
    <dbReference type="NCBI Taxonomy" id="40520"/>
    <lineage>
        <taxon>Bacteria</taxon>
        <taxon>Bacillati</taxon>
        <taxon>Bacillota</taxon>
        <taxon>Clostridia</taxon>
        <taxon>Lachnospirales</taxon>
        <taxon>Lachnospiraceae</taxon>
        <taxon>Blautia</taxon>
    </lineage>
</organism>
<dbReference type="EMBL" id="CZBA01000017">
    <property type="protein sequence ID" value="CUP81198.1"/>
    <property type="molecule type" value="Genomic_DNA"/>
</dbReference>
<evidence type="ECO:0000256" key="1">
    <source>
        <dbReference type="SAM" id="Phobius"/>
    </source>
</evidence>
<accession>A0A174RCZ0</accession>
<dbReference type="InterPro" id="IPR000045">
    <property type="entry name" value="Prepilin_IV_endopep_pep"/>
</dbReference>
<dbReference type="GO" id="GO:0016020">
    <property type="term" value="C:membrane"/>
    <property type="evidence" value="ECO:0007669"/>
    <property type="project" value="InterPro"/>
</dbReference>
<keyword evidence="3" id="KW-0378">Hydrolase</keyword>
<sequence length="171" mass="19289">MGVIGGRILLLTITGVAVLMDLYQMKIKNSWLLFSMLIGFGYDLWRGGWNGTAFFISGTGIPLVVLGWLFYFRMLGSGDIKLFCVLGGIMGPVHILWCIWYAFLTGGLLSLAILILCGGFSQRIQYLVKYMKTYIRTGERKAYYRNGTAWENIHFTVPVFMSVMLYAGGMY</sequence>
<evidence type="ECO:0000313" key="4">
    <source>
        <dbReference type="Proteomes" id="UP000095413"/>
    </source>
</evidence>
<protein>
    <submittedName>
        <fullName evidence="3">Flp pilus assembly protein, protease CpaA</fullName>
    </submittedName>
</protein>
<feature type="transmembrane region" description="Helical" evidence="1">
    <location>
        <begin position="149"/>
        <end position="168"/>
    </location>
</feature>
<keyword evidence="1" id="KW-0812">Transmembrane</keyword>
<feature type="domain" description="Prepilin type IV endopeptidase peptidase" evidence="2">
    <location>
        <begin position="9"/>
        <end position="110"/>
    </location>
</feature>